<evidence type="ECO:0000313" key="9">
    <source>
        <dbReference type="Proteomes" id="UP000326725"/>
    </source>
</evidence>
<keyword evidence="5 6" id="KW-0472">Membrane</keyword>
<evidence type="ECO:0000256" key="5">
    <source>
        <dbReference type="ARBA" id="ARBA00023136"/>
    </source>
</evidence>
<evidence type="ECO:0000256" key="1">
    <source>
        <dbReference type="ARBA" id="ARBA00004651"/>
    </source>
</evidence>
<dbReference type="Proteomes" id="UP000326725">
    <property type="component" value="Unassembled WGS sequence"/>
</dbReference>
<feature type="transmembrane region" description="Helical" evidence="6">
    <location>
        <begin position="490"/>
        <end position="509"/>
    </location>
</feature>
<feature type="transmembrane region" description="Helical" evidence="6">
    <location>
        <begin position="750"/>
        <end position="773"/>
    </location>
</feature>
<organism evidence="8 9">
    <name type="scientific">Halomonas lysinitropha</name>
    <dbReference type="NCBI Taxonomy" id="2607506"/>
    <lineage>
        <taxon>Bacteria</taxon>
        <taxon>Pseudomonadati</taxon>
        <taxon>Pseudomonadota</taxon>
        <taxon>Gammaproteobacteria</taxon>
        <taxon>Oceanospirillales</taxon>
        <taxon>Halomonadaceae</taxon>
        <taxon>Halomonas</taxon>
    </lineage>
</organism>
<evidence type="ECO:0000256" key="2">
    <source>
        <dbReference type="ARBA" id="ARBA00022475"/>
    </source>
</evidence>
<reference evidence="8 9" key="1">
    <citation type="submission" date="2019-09" db="EMBL/GenBank/DDBJ databases">
        <authorList>
            <person name="Criscuolo A."/>
        </authorList>
    </citation>
    <scope>NUCLEOTIDE SEQUENCE [LARGE SCALE GENOMIC DNA]</scope>
    <source>
        <strain evidence="9">3(2)</strain>
    </source>
</reference>
<dbReference type="InterPro" id="IPR038766">
    <property type="entry name" value="Membrane_comp_ABC_pdt"/>
</dbReference>
<dbReference type="AlphaFoldDB" id="A0A5K1I1G4"/>
<evidence type="ECO:0000256" key="4">
    <source>
        <dbReference type="ARBA" id="ARBA00022989"/>
    </source>
</evidence>
<feature type="transmembrane region" description="Helical" evidence="6">
    <location>
        <begin position="260"/>
        <end position="278"/>
    </location>
</feature>
<evidence type="ECO:0000256" key="3">
    <source>
        <dbReference type="ARBA" id="ARBA00022692"/>
    </source>
</evidence>
<dbReference type="InterPro" id="IPR003838">
    <property type="entry name" value="ABC3_permease_C"/>
</dbReference>
<accession>A0A5K1I1G4</accession>
<protein>
    <submittedName>
        <fullName evidence="8">FtsX-like permease family protein</fullName>
    </submittedName>
</protein>
<keyword evidence="3 6" id="KW-0812">Transmembrane</keyword>
<evidence type="ECO:0000259" key="7">
    <source>
        <dbReference type="Pfam" id="PF02687"/>
    </source>
</evidence>
<keyword evidence="4 6" id="KW-1133">Transmembrane helix</keyword>
<feature type="transmembrane region" description="Helical" evidence="6">
    <location>
        <begin position="799"/>
        <end position="826"/>
    </location>
</feature>
<evidence type="ECO:0000313" key="8">
    <source>
        <dbReference type="EMBL" id="VVZ95256.1"/>
    </source>
</evidence>
<dbReference type="PANTHER" id="PTHR30287:SF1">
    <property type="entry name" value="INNER MEMBRANE PROTEIN"/>
    <property type="match status" value="1"/>
</dbReference>
<feature type="transmembrane region" description="Helical" evidence="6">
    <location>
        <begin position="420"/>
        <end position="447"/>
    </location>
</feature>
<dbReference type="RefSeq" id="WP_151442971.1">
    <property type="nucleotide sequence ID" value="NZ_CABVOU010000027.1"/>
</dbReference>
<evidence type="ECO:0000256" key="6">
    <source>
        <dbReference type="SAM" id="Phobius"/>
    </source>
</evidence>
<proteinExistence type="predicted"/>
<name>A0A5K1I1G4_9GAMM</name>
<dbReference type="EMBL" id="CABVOU010000027">
    <property type="protein sequence ID" value="VVZ95256.1"/>
    <property type="molecule type" value="Genomic_DNA"/>
</dbReference>
<feature type="transmembrane region" description="Helical" evidence="6">
    <location>
        <begin position="395"/>
        <end position="414"/>
    </location>
</feature>
<feature type="domain" description="ABC3 transporter permease C-terminal" evidence="7">
    <location>
        <begin position="264"/>
        <end position="369"/>
    </location>
</feature>
<feature type="transmembrane region" description="Helical" evidence="6">
    <location>
        <begin position="312"/>
        <end position="334"/>
    </location>
</feature>
<comment type="subcellular location">
    <subcellularLocation>
        <location evidence="1">Cell membrane</location>
        <topology evidence="1">Multi-pass membrane protein</topology>
    </subcellularLocation>
</comment>
<dbReference type="Pfam" id="PF02687">
    <property type="entry name" value="FtsX"/>
    <property type="match status" value="2"/>
</dbReference>
<feature type="transmembrane region" description="Helical" evidence="6">
    <location>
        <begin position="354"/>
        <end position="374"/>
    </location>
</feature>
<sequence>MSRIHWPALLRLSGRSLIRDLRSADVRALALALALAVAASTMIGFFLDRLDRGLTRQAGQLSGGDVVLEQGRPFDAEVREALEDAGLTLSDQVDMVSMISRGDRFQPASLKVVDDVYPHYGTARVDRGDGVETLAHGPPPGEAWVAPRLALLMELEVGDRISLGETELEVGGVIEREPDQSAGFGNFNPRLMMHHDDLDATGLVQEGSRVEFELLAAGSAEAVARVEPLLERLRREGVEVRDVRSDRPQLGNALERAEKYLGLAGLAAVLLAGVAVAMSTRRYVDRHLDTAALLRCFGATQRELLRLFVLQLLWLALAASALGALLGLAGQALLVQLLSAFLPFSLPAPGLLPLWLGVFTALAVLAGFAGPTLLRLKRVSALKVLRRELDPLPPSAWLVVGMASLVFGGLLWLYSGDPWIAAGLLLGGLVMLVVLWGLGGALLGLVLRGPPPRARGGAPAGRRGGGPRDGMATAVRLGGQQLARRRHASLGQLLAFSVTFFAVAMIALVRGDLLTTWQAQLPEDTPNHFAINIQPQERDAFASALSDATDARSALYPMVRGRLTAINDQPPRDVVPAESRGDNALRRELNLTWRETLPEGNRVVAGEWFTEDPPASEQGWLDEVDAEPSSAPGDAAVPISVEDGLAERLGLALGDRLTFTIGSDEVTGEVTSLRSLDWESFRPNFFVIFPPETLERFGHSYITAFHLGDDDRDLLRQLVQEFPGVTLLDVEAILAQVREVLTQVTRAVELVLGFVLLAGISVLYAALTASLPVRAHESGLLRVFGAGNRLLSRMQAAEFAVLGLASGLMGALLAELATAGIYLAWFDLAPRIHWLLWLTLPLAGALPIGLIGHLLSRGLRRQAPAASLGLLGET</sequence>
<feature type="transmembrane region" description="Helical" evidence="6">
    <location>
        <begin position="832"/>
        <end position="855"/>
    </location>
</feature>
<dbReference type="GO" id="GO:0005886">
    <property type="term" value="C:plasma membrane"/>
    <property type="evidence" value="ECO:0007669"/>
    <property type="project" value="UniProtKB-SubCell"/>
</dbReference>
<feature type="domain" description="ABC3 transporter permease C-terminal" evidence="7">
    <location>
        <begin position="751"/>
        <end position="863"/>
    </location>
</feature>
<dbReference type="PANTHER" id="PTHR30287">
    <property type="entry name" value="MEMBRANE COMPONENT OF PREDICTED ABC SUPERFAMILY METABOLITE UPTAKE TRANSPORTER"/>
    <property type="match status" value="1"/>
</dbReference>
<keyword evidence="2" id="KW-1003">Cell membrane</keyword>
<feature type="transmembrane region" description="Helical" evidence="6">
    <location>
        <begin position="28"/>
        <end position="47"/>
    </location>
</feature>
<gene>
    <name evidence="8" type="ORF">HALO32_01321</name>
</gene>
<keyword evidence="9" id="KW-1185">Reference proteome</keyword>